<dbReference type="Pfam" id="PF07714">
    <property type="entry name" value="PK_Tyr_Ser-Thr"/>
    <property type="match status" value="1"/>
</dbReference>
<dbReference type="GO" id="GO:0004714">
    <property type="term" value="F:transmembrane receptor protein tyrosine kinase activity"/>
    <property type="evidence" value="ECO:0007669"/>
    <property type="project" value="TreeGrafter"/>
</dbReference>
<dbReference type="PRINTS" id="PR00109">
    <property type="entry name" value="TYRKINASE"/>
</dbReference>
<dbReference type="PROSITE" id="PS50011">
    <property type="entry name" value="PROTEIN_KINASE_DOM"/>
    <property type="match status" value="1"/>
</dbReference>
<dbReference type="SUPFAM" id="SSF56112">
    <property type="entry name" value="Protein kinase-like (PK-like)"/>
    <property type="match status" value="1"/>
</dbReference>
<evidence type="ECO:0000313" key="6">
    <source>
        <dbReference type="Proteomes" id="UP000094527"/>
    </source>
</evidence>
<dbReference type="SMART" id="SM00220">
    <property type="entry name" value="S_TKc"/>
    <property type="match status" value="1"/>
</dbReference>
<keyword evidence="5" id="KW-0418">Kinase</keyword>
<dbReference type="InterPro" id="IPR001245">
    <property type="entry name" value="Ser-Thr/Tyr_kinase_cat_dom"/>
</dbReference>
<dbReference type="InterPro" id="IPR050122">
    <property type="entry name" value="RTK"/>
</dbReference>
<dbReference type="EMBL" id="LJIJ01003574">
    <property type="protein sequence ID" value="ODM88461.1"/>
    <property type="molecule type" value="Genomic_DNA"/>
</dbReference>
<sequence length="1189" mass="136187">MIPLKFLFLSLWGLFLVKAEVGLSVETGSSKLIFDVTKQLKRVLSKDLSITEFITTMESHIIECNMATNVSLLYWTDCAVVAFNHCNEEIREVAHLVNTTIGKSTRINLLISLTLYFDTLHKLAATENATKIQLSDIPVDILLNINVDNDINCTSLEFIDNKSVIHDVLWYTDNWISRCPASRLGLGYTEKTAKNCVATVDTALKKNLYSMDFLVLNLQLGRTVGVVESFGLFRKQMNALQTSNIYFIQTNVDYQVQSPESKPGFNAVYYPSPGDVGDESHRRLLLSYAKFWTSENTQYKPVMIIPAPYFEDVKVANFSVVARFTSQSCLSDDEELLEWKETAIQNVKWYELQHWVQSSNILIQLSYRLFDLWLEPQPFDYKYFEHEIRFPTLEGAERVRNMIVTLHPELEVYLQINVNNNFWVQKLNRGYKVTAFCDEEVLQANIYFEAILNWSKLKNFPVILSNALDMFVSPTVLSWLTLLRPLDLSSNESSTELHPVAADYPLFVLRNFPIGLHNWKVDPCIERDKVPPKVTSNYFHNNYVGAIFHFPQHKNDALQRSNEVMLQFVLNRFQYVEMVTGLDGRDIRDSLEKLNENELIKSNQTFLVCFEVANSDRLHVTFSNFVALINSLKIMAIKGVHLEFLNTSTANIEIDGMHGEFGLVTNKLRKLDIDLGILIHSTTCLDLIQYLIYSTPQSKSISNLLNKVNYIICKDKLDVRGKSDINYLAGLLDTHLYISRAYQELYPAIKMYFRVELLTELNSKPINMDPYLKYVSYFMDFATAYDIKYFLVEAFDDESGDQKNGWWGIKDFTSLADPYNYFEKESVLESSMWYPPVPPNSGRKTTASYAIVASTTSLLLVLSLAAGVKLYMRFRELGKYLSPKEVEDFRKGLSLQMRKNLDGNEAEIIALAAAVTFNASDELSILDLNIDAKRVLGFGNFGTVYGGTAKGRPAAIKTPNKDCPKAAFKSLLDEVKVLSYMDPHPCIVEFLGAYIKELSKGILYIATELCSNGSLEGYLRKKTHVASRQVVSYARRHVIGDLTARNVFLDERLTCKVGDFGLSHKLYEYQVYVKKDSQEVIPWKWMAYESLSKMEFTSKSDMWSYGVLLSEIYSLGCTPYGGLNWNKDFITQLRNGLRLSRPEFATEEIYVKMQATWDLDADQRPTFSEMTEFFKPFCYSEYTEMEATI</sequence>
<evidence type="ECO:0000256" key="2">
    <source>
        <dbReference type="PROSITE-ProRule" id="PRU10141"/>
    </source>
</evidence>
<keyword evidence="6" id="KW-1185">Reference proteome</keyword>
<dbReference type="PANTHER" id="PTHR24416:SF611">
    <property type="entry name" value="TYROSINE-PROTEIN KINASE TRANSMEMBRANE RECEPTOR ROR"/>
    <property type="match status" value="1"/>
</dbReference>
<keyword evidence="2" id="KW-0067">ATP-binding</keyword>
<feature type="chain" id="PRO_5008903515" evidence="3">
    <location>
        <begin position="20"/>
        <end position="1189"/>
    </location>
</feature>
<feature type="domain" description="Protein kinase" evidence="4">
    <location>
        <begin position="930"/>
        <end position="1178"/>
    </location>
</feature>
<evidence type="ECO:0000313" key="5">
    <source>
        <dbReference type="EMBL" id="ODM88461.1"/>
    </source>
</evidence>
<dbReference type="GO" id="GO:0007169">
    <property type="term" value="P:cell surface receptor protein tyrosine kinase signaling pathway"/>
    <property type="evidence" value="ECO:0007669"/>
    <property type="project" value="TreeGrafter"/>
</dbReference>
<feature type="signal peptide" evidence="3">
    <location>
        <begin position="1"/>
        <end position="19"/>
    </location>
</feature>
<comment type="caution">
    <text evidence="5">The sequence shown here is derived from an EMBL/GenBank/DDBJ whole genome shotgun (WGS) entry which is preliminary data.</text>
</comment>
<dbReference type="STRING" id="48709.A0A1D2M6B4"/>
<reference evidence="5 6" key="1">
    <citation type="journal article" date="2016" name="Genome Biol. Evol.">
        <title>Gene Family Evolution Reflects Adaptation to Soil Environmental Stressors in the Genome of the Collembolan Orchesella cincta.</title>
        <authorList>
            <person name="Faddeeva-Vakhrusheva A."/>
            <person name="Derks M.F."/>
            <person name="Anvar S.Y."/>
            <person name="Agamennone V."/>
            <person name="Suring W."/>
            <person name="Smit S."/>
            <person name="van Straalen N.M."/>
            <person name="Roelofs D."/>
        </authorList>
    </citation>
    <scope>NUCLEOTIDE SEQUENCE [LARGE SCALE GENOMIC DNA]</scope>
    <source>
        <tissue evidence="5">Mixed pool</tissue>
    </source>
</reference>
<dbReference type="PROSITE" id="PS00107">
    <property type="entry name" value="PROTEIN_KINASE_ATP"/>
    <property type="match status" value="1"/>
</dbReference>
<evidence type="ECO:0000259" key="4">
    <source>
        <dbReference type="PROSITE" id="PS50011"/>
    </source>
</evidence>
<keyword evidence="5" id="KW-0808">Transferase</keyword>
<dbReference type="PANTHER" id="PTHR24416">
    <property type="entry name" value="TYROSINE-PROTEIN KINASE RECEPTOR"/>
    <property type="match status" value="1"/>
</dbReference>
<comment type="subcellular location">
    <subcellularLocation>
        <location evidence="1">Membrane</location>
        <topology evidence="1">Single-pass membrane protein</topology>
    </subcellularLocation>
</comment>
<gene>
    <name evidence="5" type="ORF">Ocin01_18221</name>
</gene>
<feature type="binding site" evidence="2">
    <location>
        <position position="969"/>
    </location>
    <ligand>
        <name>ATP</name>
        <dbReference type="ChEBI" id="CHEBI:30616"/>
    </ligand>
</feature>
<evidence type="ECO:0000256" key="3">
    <source>
        <dbReference type="SAM" id="SignalP"/>
    </source>
</evidence>
<dbReference type="GO" id="GO:0005524">
    <property type="term" value="F:ATP binding"/>
    <property type="evidence" value="ECO:0007669"/>
    <property type="project" value="UniProtKB-UniRule"/>
</dbReference>
<name>A0A1D2M6B4_ORCCI</name>
<protein>
    <submittedName>
        <fullName evidence="5">Tyrosine-protein kinase Fer</fullName>
    </submittedName>
</protein>
<dbReference type="GO" id="GO:0005886">
    <property type="term" value="C:plasma membrane"/>
    <property type="evidence" value="ECO:0007669"/>
    <property type="project" value="TreeGrafter"/>
</dbReference>
<proteinExistence type="predicted"/>
<dbReference type="Proteomes" id="UP000094527">
    <property type="component" value="Unassembled WGS sequence"/>
</dbReference>
<evidence type="ECO:0000256" key="1">
    <source>
        <dbReference type="ARBA" id="ARBA00004167"/>
    </source>
</evidence>
<dbReference type="FunFam" id="1.10.510.10:FF:001927">
    <property type="entry name" value="Receptor protein-tyrosine kinase"/>
    <property type="match status" value="1"/>
</dbReference>
<organism evidence="5 6">
    <name type="scientific">Orchesella cincta</name>
    <name type="common">Springtail</name>
    <name type="synonym">Podura cincta</name>
    <dbReference type="NCBI Taxonomy" id="48709"/>
    <lineage>
        <taxon>Eukaryota</taxon>
        <taxon>Metazoa</taxon>
        <taxon>Ecdysozoa</taxon>
        <taxon>Arthropoda</taxon>
        <taxon>Hexapoda</taxon>
        <taxon>Collembola</taxon>
        <taxon>Entomobryomorpha</taxon>
        <taxon>Entomobryoidea</taxon>
        <taxon>Orchesellidae</taxon>
        <taxon>Orchesellinae</taxon>
        <taxon>Orchesella</taxon>
    </lineage>
</organism>
<dbReference type="InterPro" id="IPR000719">
    <property type="entry name" value="Prot_kinase_dom"/>
</dbReference>
<dbReference type="GO" id="GO:0043235">
    <property type="term" value="C:receptor complex"/>
    <property type="evidence" value="ECO:0007669"/>
    <property type="project" value="TreeGrafter"/>
</dbReference>
<dbReference type="CDD" id="cd00192">
    <property type="entry name" value="PTKc"/>
    <property type="match status" value="1"/>
</dbReference>
<keyword evidence="3" id="KW-0732">Signal</keyword>
<accession>A0A1D2M6B4</accession>
<keyword evidence="2" id="KW-0547">Nucleotide-binding</keyword>
<dbReference type="AlphaFoldDB" id="A0A1D2M6B4"/>
<dbReference type="InterPro" id="IPR011009">
    <property type="entry name" value="Kinase-like_dom_sf"/>
</dbReference>
<dbReference type="Gene3D" id="1.10.510.10">
    <property type="entry name" value="Transferase(Phosphotransferase) domain 1"/>
    <property type="match status" value="1"/>
</dbReference>
<dbReference type="InterPro" id="IPR017441">
    <property type="entry name" value="Protein_kinase_ATP_BS"/>
</dbReference>